<keyword evidence="2" id="KW-1185">Reference proteome</keyword>
<evidence type="ECO:0000313" key="1">
    <source>
        <dbReference type="EMBL" id="PKA46954.1"/>
    </source>
</evidence>
<protein>
    <submittedName>
        <fullName evidence="1">Protein BPS1, chloroplastic</fullName>
    </submittedName>
</protein>
<dbReference type="EMBL" id="KZ453612">
    <property type="protein sequence ID" value="PKA46954.1"/>
    <property type="molecule type" value="Genomic_DNA"/>
</dbReference>
<name>A0A2H9ZUI3_9ASPA</name>
<dbReference type="AlphaFoldDB" id="A0A2H9ZUI3"/>
<reference evidence="1 2" key="1">
    <citation type="journal article" date="2017" name="Nature">
        <title>The Apostasia genome and the evolution of orchids.</title>
        <authorList>
            <person name="Zhang G.Q."/>
            <person name="Liu K.W."/>
            <person name="Li Z."/>
            <person name="Lohaus R."/>
            <person name="Hsiao Y.Y."/>
            <person name="Niu S.C."/>
            <person name="Wang J.Y."/>
            <person name="Lin Y.C."/>
            <person name="Xu Q."/>
            <person name="Chen L.J."/>
            <person name="Yoshida K."/>
            <person name="Fujiwara S."/>
            <person name="Wang Z.W."/>
            <person name="Zhang Y.Q."/>
            <person name="Mitsuda N."/>
            <person name="Wang M."/>
            <person name="Liu G.H."/>
            <person name="Pecoraro L."/>
            <person name="Huang H.X."/>
            <person name="Xiao X.J."/>
            <person name="Lin M."/>
            <person name="Wu X.Y."/>
            <person name="Wu W.L."/>
            <person name="Chen Y.Y."/>
            <person name="Chang S.B."/>
            <person name="Sakamoto S."/>
            <person name="Ohme-Takagi M."/>
            <person name="Yagi M."/>
            <person name="Zeng S.J."/>
            <person name="Shen C.Y."/>
            <person name="Yeh C.M."/>
            <person name="Luo Y.B."/>
            <person name="Tsai W.C."/>
            <person name="Van de Peer Y."/>
            <person name="Liu Z.J."/>
        </authorList>
    </citation>
    <scope>NUCLEOTIDE SEQUENCE [LARGE SCALE GENOMIC DNA]</scope>
    <source>
        <strain evidence="2">cv. Shenzhen</strain>
        <tissue evidence="1">Stem</tissue>
    </source>
</reference>
<sequence>MGRWCFRPPPVAGGNPSLLSPANLEAFYASLSQDLRHFSASPSNGSVPILWFAEAMKFLKNTQLQLQNLLKGSNLPISSEAEEGWFNQCMKSTAALLDLCNSIKSAVSKINQYRMKIEIAIQKIQSSLDPVELARLKNELHEKLRNSRKVKGTGRPSVGEDDCIAAVMLSAFVRMFEKGEKKGTVGRLMMDAQGDQGEDEERFVRRMEFMGRSSEGFGEGMERFDAAVDDAFGVAIRGRNEMLAIFRERVLFEG</sequence>
<proteinExistence type="predicted"/>
<dbReference type="Proteomes" id="UP000236161">
    <property type="component" value="Unassembled WGS sequence"/>
</dbReference>
<organism evidence="1 2">
    <name type="scientific">Apostasia shenzhenica</name>
    <dbReference type="NCBI Taxonomy" id="1088818"/>
    <lineage>
        <taxon>Eukaryota</taxon>
        <taxon>Viridiplantae</taxon>
        <taxon>Streptophyta</taxon>
        <taxon>Embryophyta</taxon>
        <taxon>Tracheophyta</taxon>
        <taxon>Spermatophyta</taxon>
        <taxon>Magnoliopsida</taxon>
        <taxon>Liliopsida</taxon>
        <taxon>Asparagales</taxon>
        <taxon>Orchidaceae</taxon>
        <taxon>Apostasioideae</taxon>
        <taxon>Apostasia</taxon>
    </lineage>
</organism>
<dbReference type="PANTHER" id="PTHR31509">
    <property type="entry name" value="BPS1-LIKE PROTEIN"/>
    <property type="match status" value="1"/>
</dbReference>
<evidence type="ECO:0000313" key="2">
    <source>
        <dbReference type="Proteomes" id="UP000236161"/>
    </source>
</evidence>
<accession>A0A2H9ZUI3</accession>
<gene>
    <name evidence="1" type="primary">BPS1</name>
    <name evidence="1" type="ORF">AXF42_Ash011628</name>
</gene>
<dbReference type="OrthoDB" id="1917859at2759"/>